<dbReference type="PANTHER" id="PTHR38567:SF1">
    <property type="entry name" value="DUF4291 DOMAIN-CONTAINING PROTEIN"/>
    <property type="match status" value="1"/>
</dbReference>
<dbReference type="InterPro" id="IPR025633">
    <property type="entry name" value="DUF4291"/>
</dbReference>
<protein>
    <submittedName>
        <fullName evidence="1">RNA helicase</fullName>
        <ecNumber evidence="1">3.6.4.13</ecNumber>
    </submittedName>
</protein>
<dbReference type="Proteomes" id="UP000037179">
    <property type="component" value="Unassembled WGS sequence"/>
</dbReference>
<keyword evidence="1" id="KW-0547">Nucleotide-binding</keyword>
<dbReference type="KEGG" id="nsr:NS506_04923"/>
<dbReference type="PANTHER" id="PTHR38567">
    <property type="entry name" value="DUF4291 DOMAIN-CONTAINING PROTEIN"/>
    <property type="match status" value="1"/>
</dbReference>
<dbReference type="Proteomes" id="UP000180166">
    <property type="component" value="Chromosome"/>
</dbReference>
<sequence>MHVQWDPEYSLRGAKLDHRSIQVGLSRHIIDRYVDDWTVEIRDLTPKVHAMSAHLRSGHADRARALLPPERPYPLGADLAKRIGAVAG</sequence>
<evidence type="ECO:0000313" key="3">
    <source>
        <dbReference type="Proteomes" id="UP000037179"/>
    </source>
</evidence>
<dbReference type="EMBL" id="CP017839">
    <property type="protein sequence ID" value="APA98969.1"/>
    <property type="molecule type" value="Genomic_DNA"/>
</dbReference>
<reference evidence="2 3" key="2">
    <citation type="journal article" date="2016" name="Genome Announc.">
        <title>Draft Genome Sequence of Erythromycin- and Oxytetracycline-Sensitive Nocardia seriolae Strain U-1 (NBRC 110359).</title>
        <authorList>
            <person name="Imajoh M."/>
            <person name="Sukeda M."/>
            <person name="Shimizu M."/>
            <person name="Yamane J."/>
            <person name="Ohnishi K."/>
            <person name="Oshima S."/>
        </authorList>
    </citation>
    <scope>NUCLEOTIDE SEQUENCE [LARGE SCALE GENOMIC DNA]</scope>
    <source>
        <strain evidence="2 3">U-1</strain>
    </source>
</reference>
<dbReference type="AlphaFoldDB" id="A0ABC8AXI0"/>
<dbReference type="GO" id="GO:0003724">
    <property type="term" value="F:RNA helicase activity"/>
    <property type="evidence" value="ECO:0007669"/>
    <property type="project" value="UniProtKB-EC"/>
</dbReference>
<dbReference type="GO" id="GO:0016787">
    <property type="term" value="F:hydrolase activity"/>
    <property type="evidence" value="ECO:0007669"/>
    <property type="project" value="UniProtKB-KW"/>
</dbReference>
<dbReference type="Pfam" id="PF14124">
    <property type="entry name" value="DUF4291"/>
    <property type="match status" value="1"/>
</dbReference>
<evidence type="ECO:0000313" key="4">
    <source>
        <dbReference type="Proteomes" id="UP000180166"/>
    </source>
</evidence>
<reference evidence="3" key="1">
    <citation type="submission" date="2015-07" db="EMBL/GenBank/DDBJ databases">
        <title>Nocardia seriolae U-1 whole genome shotgun sequence.</title>
        <authorList>
            <person name="Imajoh M."/>
            <person name="Fukumoto Y."/>
            <person name="Sukeda M."/>
            <person name="Yamane J."/>
            <person name="Yamasaki K."/>
            <person name="Shimizu M."/>
            <person name="Ohnishi K."/>
            <person name="Oshima S."/>
        </authorList>
    </citation>
    <scope>NUCLEOTIDE SEQUENCE [LARGE SCALE GENOMIC DNA]</scope>
    <source>
        <strain evidence="3">U-1</strain>
    </source>
</reference>
<keyword evidence="1" id="KW-0347">Helicase</keyword>
<dbReference type="EMBL" id="BBYQ01000048">
    <property type="protein sequence ID" value="GAP29050.1"/>
    <property type="molecule type" value="Genomic_DNA"/>
</dbReference>
<organism evidence="1 4">
    <name type="scientific">Nocardia seriolae</name>
    <dbReference type="NCBI Taxonomy" id="37332"/>
    <lineage>
        <taxon>Bacteria</taxon>
        <taxon>Bacillati</taxon>
        <taxon>Actinomycetota</taxon>
        <taxon>Actinomycetes</taxon>
        <taxon>Mycobacteriales</taxon>
        <taxon>Nocardiaceae</taxon>
        <taxon>Nocardia</taxon>
    </lineage>
</organism>
<gene>
    <name evidence="1" type="ORF">NS506_04923</name>
    <name evidence="2" type="ORF">NSK11_contig00048-0022</name>
</gene>
<dbReference type="EC" id="3.6.4.13" evidence="1"/>
<evidence type="ECO:0000313" key="1">
    <source>
        <dbReference type="EMBL" id="APA98969.1"/>
    </source>
</evidence>
<reference evidence="1 4" key="3">
    <citation type="submission" date="2016-10" db="EMBL/GenBank/DDBJ databases">
        <title>Genome sequence of Nocardia seriolae strain EM150506, isolated from Anguila japonica.</title>
        <authorList>
            <person name="Han H.-J."/>
        </authorList>
    </citation>
    <scope>NUCLEOTIDE SEQUENCE [LARGE SCALE GENOMIC DNA]</scope>
    <source>
        <strain evidence="1 4">EM150506</strain>
    </source>
</reference>
<evidence type="ECO:0000313" key="2">
    <source>
        <dbReference type="EMBL" id="GAP29050.1"/>
    </source>
</evidence>
<keyword evidence="3" id="KW-1185">Reference proteome</keyword>
<accession>A0ABC8AXI0</accession>
<proteinExistence type="predicted"/>
<keyword evidence="1" id="KW-0067">ATP-binding</keyword>
<name>A0ABC8AXI0_9NOCA</name>
<keyword evidence="1" id="KW-0378">Hydrolase</keyword>